<keyword evidence="2" id="KW-1185">Reference proteome</keyword>
<accession>A0ABQ9WDN7</accession>
<dbReference type="InterPro" id="IPR051561">
    <property type="entry name" value="FRAS1_ECM"/>
</dbReference>
<proteinExistence type="predicted"/>
<dbReference type="EMBL" id="JASSZA010000001">
    <property type="protein sequence ID" value="KAK2119772.1"/>
    <property type="molecule type" value="Genomic_DNA"/>
</dbReference>
<organism evidence="1 2">
    <name type="scientific">Saguinus oedipus</name>
    <name type="common">Cotton-top tamarin</name>
    <name type="synonym">Oedipomidas oedipus</name>
    <dbReference type="NCBI Taxonomy" id="9490"/>
    <lineage>
        <taxon>Eukaryota</taxon>
        <taxon>Metazoa</taxon>
        <taxon>Chordata</taxon>
        <taxon>Craniata</taxon>
        <taxon>Vertebrata</taxon>
        <taxon>Euteleostomi</taxon>
        <taxon>Mammalia</taxon>
        <taxon>Eutheria</taxon>
        <taxon>Euarchontoglires</taxon>
        <taxon>Primates</taxon>
        <taxon>Haplorrhini</taxon>
        <taxon>Platyrrhini</taxon>
        <taxon>Cebidae</taxon>
        <taxon>Callitrichinae</taxon>
        <taxon>Saguinus</taxon>
    </lineage>
</organism>
<comment type="caution">
    <text evidence="1">The sequence shown here is derived from an EMBL/GenBank/DDBJ whole genome shotgun (WGS) entry which is preliminary data.</text>
</comment>
<evidence type="ECO:0000313" key="2">
    <source>
        <dbReference type="Proteomes" id="UP001266305"/>
    </source>
</evidence>
<reference evidence="1 2" key="1">
    <citation type="submission" date="2023-05" db="EMBL/GenBank/DDBJ databases">
        <title>B98-5 Cell Line De Novo Hybrid Assembly: An Optical Mapping Approach.</title>
        <authorList>
            <person name="Kananen K."/>
            <person name="Auerbach J.A."/>
            <person name="Kautto E."/>
            <person name="Blachly J.S."/>
        </authorList>
    </citation>
    <scope>NUCLEOTIDE SEQUENCE [LARGE SCALE GENOMIC DNA]</scope>
    <source>
        <strain evidence="1">B95-8</strain>
        <tissue evidence="1">Cell line</tissue>
    </source>
</reference>
<gene>
    <name evidence="1" type="ORF">P7K49_001158</name>
</gene>
<sequence length="136" mass="15234">MSEIQAMNEPHTKEDKAFSKTIMGKCSFMQSNSSLLLLRDDLRRKQKVFTNPLKVTEGGQCVISTEHILVSDADTKLNNIDLSLRGLPLHGRVELNGFPLNAGGTFSWDDLHTLKISSERNILNSIAFGLYYSFES</sequence>
<dbReference type="PANTHER" id="PTHR45739">
    <property type="entry name" value="MATRIX PROTEIN, PUTATIVE-RELATED"/>
    <property type="match status" value="1"/>
</dbReference>
<dbReference type="Pfam" id="PF16184">
    <property type="entry name" value="Cadherin_3"/>
    <property type="match status" value="1"/>
</dbReference>
<evidence type="ECO:0000313" key="1">
    <source>
        <dbReference type="EMBL" id="KAK2119772.1"/>
    </source>
</evidence>
<dbReference type="Proteomes" id="UP001266305">
    <property type="component" value="Unassembled WGS sequence"/>
</dbReference>
<name>A0ABQ9WDN7_SAGOE</name>
<dbReference type="PANTHER" id="PTHR45739:SF7">
    <property type="entry name" value="FRAS1-RELATED EXTRACELLULAR MATRIX PROTEIN 1"/>
    <property type="match status" value="1"/>
</dbReference>
<protein>
    <submittedName>
        <fullName evidence="1">Uncharacterized protein</fullName>
    </submittedName>
</protein>